<dbReference type="Proteomes" id="UP000251800">
    <property type="component" value="Unassembled WGS sequence"/>
</dbReference>
<dbReference type="Gene3D" id="3.40.50.150">
    <property type="entry name" value="Vaccinia Virus protein VP39"/>
    <property type="match status" value="1"/>
</dbReference>
<protein>
    <submittedName>
        <fullName evidence="1">SAM-dependent methyltransferase</fullName>
    </submittedName>
</protein>
<dbReference type="OrthoDB" id="9782855at2"/>
<comment type="caution">
    <text evidence="1">The sequence shown here is derived from an EMBL/GenBank/DDBJ whole genome shotgun (WGS) entry which is preliminary data.</text>
</comment>
<dbReference type="RefSeq" id="WP_109721199.1">
    <property type="nucleotide sequence ID" value="NZ_QEQK01000014.1"/>
</dbReference>
<dbReference type="EMBL" id="QEQK01000014">
    <property type="protein sequence ID" value="PWN55048.1"/>
    <property type="molecule type" value="Genomic_DNA"/>
</dbReference>
<gene>
    <name evidence="1" type="ORF">DEH80_14325</name>
</gene>
<dbReference type="GO" id="GO:0008168">
    <property type="term" value="F:methyltransferase activity"/>
    <property type="evidence" value="ECO:0007669"/>
    <property type="project" value="UniProtKB-KW"/>
</dbReference>
<dbReference type="InterPro" id="IPR029063">
    <property type="entry name" value="SAM-dependent_MTases_sf"/>
</dbReference>
<dbReference type="SUPFAM" id="SSF53335">
    <property type="entry name" value="S-adenosyl-L-methionine-dependent methyltransferases"/>
    <property type="match status" value="1"/>
</dbReference>
<name>A0A383XQZ4_9GAMM</name>
<evidence type="ECO:0000313" key="1">
    <source>
        <dbReference type="EMBL" id="PWN55048.1"/>
    </source>
</evidence>
<sequence length="366" mass="42384">MLSPIELCERGLVPDVLARAGMRRLIQQRLDSEEASNPEARSEAIRQLVTDWSQGAIAEDTDAANAQHYEVPAEFFYRSLGQRLKYSCCYYPQGSETLEQAEDAMLALYAERAQLEDGMRVLDIGCGWGSLTLWMAEHFPNMEIVSVSNSHGQRQFIEHQAAERGFKNIHVITCDINAFDPADHDEAAAFDRALSIEMFEHMRNYRELLRRISGWLKPEGLLFVHIFAHPHLAYPYEDRGDKDWMTRYFFTGGVMPSQHLLMHFQEHMQIADHWWVGGQHYEKTSNQWLERMDAERDSIMPLFERAYGNAREGRIWFQRWRMFYMAVAEFFGYRDGREWGVGHYLFRPRAVAQPATGDAAADAQAA</sequence>
<dbReference type="Pfam" id="PF02353">
    <property type="entry name" value="CMAS"/>
    <property type="match status" value="1"/>
</dbReference>
<dbReference type="PANTHER" id="PTHR43832">
    <property type="match status" value="1"/>
</dbReference>
<keyword evidence="1" id="KW-0489">Methyltransferase</keyword>
<dbReference type="FunFam" id="3.40.50.150:FF:000554">
    <property type="entry name" value="Cation-transporting ATPase"/>
    <property type="match status" value="1"/>
</dbReference>
<reference evidence="1 2" key="1">
    <citation type="submission" date="2018-05" db="EMBL/GenBank/DDBJ databases">
        <title>Abyssibacter profundi OUC007T gen. nov., sp. nov, a marine bacterium isolated from seawater of the Mariana Trench.</title>
        <authorList>
            <person name="Zhou S."/>
        </authorList>
    </citation>
    <scope>NUCLEOTIDE SEQUENCE [LARGE SCALE GENOMIC DNA]</scope>
    <source>
        <strain evidence="1 2">OUC007</strain>
    </source>
</reference>
<accession>A0A383XQZ4</accession>
<evidence type="ECO:0000313" key="2">
    <source>
        <dbReference type="Proteomes" id="UP000251800"/>
    </source>
</evidence>
<proteinExistence type="predicted"/>
<dbReference type="CDD" id="cd02440">
    <property type="entry name" value="AdoMet_MTases"/>
    <property type="match status" value="1"/>
</dbReference>
<dbReference type="GO" id="GO:0032259">
    <property type="term" value="P:methylation"/>
    <property type="evidence" value="ECO:0007669"/>
    <property type="project" value="UniProtKB-KW"/>
</dbReference>
<keyword evidence="1" id="KW-0808">Transferase</keyword>
<dbReference type="AlphaFoldDB" id="A0A383XQZ4"/>
<organism evidence="1 2">
    <name type="scientific">Abyssibacter profundi</name>
    <dbReference type="NCBI Taxonomy" id="2182787"/>
    <lineage>
        <taxon>Bacteria</taxon>
        <taxon>Pseudomonadati</taxon>
        <taxon>Pseudomonadota</taxon>
        <taxon>Gammaproteobacteria</taxon>
        <taxon>Chromatiales</taxon>
        <taxon>Oceanococcaceae</taxon>
        <taxon>Abyssibacter</taxon>
    </lineage>
</organism>
<keyword evidence="2" id="KW-1185">Reference proteome</keyword>
<dbReference type="PANTHER" id="PTHR43832:SF1">
    <property type="entry name" value="S-ADENOSYL-L-METHIONINE-DEPENDENT METHYLTRANSFERASES SUPERFAMILY PROTEIN"/>
    <property type="match status" value="1"/>
</dbReference>